<accession>A0ABN7RZ92</accession>
<feature type="compositionally biased region" description="Basic and acidic residues" evidence="1">
    <location>
        <begin position="87"/>
        <end position="100"/>
    </location>
</feature>
<reference evidence="2 3" key="1">
    <citation type="submission" date="2021-04" db="EMBL/GenBank/DDBJ databases">
        <authorList>
            <person name="Bliznina A."/>
        </authorList>
    </citation>
    <scope>NUCLEOTIDE SEQUENCE [LARGE SCALE GENOMIC DNA]</scope>
</reference>
<feature type="region of interest" description="Disordered" evidence="1">
    <location>
        <begin position="87"/>
        <end position="113"/>
    </location>
</feature>
<evidence type="ECO:0000313" key="2">
    <source>
        <dbReference type="EMBL" id="CAG5086689.1"/>
    </source>
</evidence>
<protein>
    <submittedName>
        <fullName evidence="2">Oidioi.mRNA.OKI2018_I69.PAR.g11319.t1.cds</fullName>
    </submittedName>
</protein>
<organism evidence="2 3">
    <name type="scientific">Oikopleura dioica</name>
    <name type="common">Tunicate</name>
    <dbReference type="NCBI Taxonomy" id="34765"/>
    <lineage>
        <taxon>Eukaryota</taxon>
        <taxon>Metazoa</taxon>
        <taxon>Chordata</taxon>
        <taxon>Tunicata</taxon>
        <taxon>Appendicularia</taxon>
        <taxon>Copelata</taxon>
        <taxon>Oikopleuridae</taxon>
        <taxon>Oikopleura</taxon>
    </lineage>
</organism>
<dbReference type="EMBL" id="OU015568">
    <property type="protein sequence ID" value="CAG5086689.1"/>
    <property type="molecule type" value="Genomic_DNA"/>
</dbReference>
<keyword evidence="3" id="KW-1185">Reference proteome</keyword>
<sequence length="162" mass="17846">MVFHFSKNQSDTKFCHPKNRILTTLKTPLNLLMEEKFADNESVLKCASLTEESAAKTVVAGIVTEVDPDLVIEEDVVEEIDVPVHLDVEEADPTVDRQEDLQEDPQDTLDPDLDLVRDNSQNTALLKISLTVTVPSSTSATAYSPTFLSLDLLHGVISPRGN</sequence>
<name>A0ABN7RZ92_OIKDI</name>
<gene>
    <name evidence="2" type="ORF">OKIOD_LOCUS2877</name>
</gene>
<proteinExistence type="predicted"/>
<evidence type="ECO:0000313" key="3">
    <source>
        <dbReference type="Proteomes" id="UP001158576"/>
    </source>
</evidence>
<feature type="compositionally biased region" description="Acidic residues" evidence="1">
    <location>
        <begin position="101"/>
        <end position="113"/>
    </location>
</feature>
<evidence type="ECO:0000256" key="1">
    <source>
        <dbReference type="SAM" id="MobiDB-lite"/>
    </source>
</evidence>
<dbReference type="Proteomes" id="UP001158576">
    <property type="component" value="Chromosome PAR"/>
</dbReference>